<sequence length="179" mass="19507">MRAKMSRVAERVLRERGIKVCLGSSVAQATADGVHLSDGRFLPSRTLVSCVGVRPDPLVEATGLPTTRPDPVRPPPMTAQHAVRQGRPYRAARPGFRRGPGWVAGHRKPAARTPVRAASTRRSPRRPRLATRLALMPDDQRRVDHSNGDSQHSSRRDPRSCAWTSQRAVAGTCTAGSRG</sequence>
<organism evidence="3 4">
    <name type="scientific">Micromonospora lupini str. Lupac 08</name>
    <dbReference type="NCBI Taxonomy" id="1150864"/>
    <lineage>
        <taxon>Bacteria</taxon>
        <taxon>Bacillati</taxon>
        <taxon>Actinomycetota</taxon>
        <taxon>Actinomycetes</taxon>
        <taxon>Micromonosporales</taxon>
        <taxon>Micromonosporaceae</taxon>
        <taxon>Micromonospora</taxon>
    </lineage>
</organism>
<evidence type="ECO:0000256" key="1">
    <source>
        <dbReference type="SAM" id="MobiDB-lite"/>
    </source>
</evidence>
<dbReference type="InterPro" id="IPR023753">
    <property type="entry name" value="FAD/NAD-binding_dom"/>
</dbReference>
<evidence type="ECO:0000259" key="2">
    <source>
        <dbReference type="Pfam" id="PF07992"/>
    </source>
</evidence>
<feature type="compositionally biased region" description="Basic and acidic residues" evidence="1">
    <location>
        <begin position="138"/>
        <end position="159"/>
    </location>
</feature>
<feature type="compositionally biased region" description="Low complexity" evidence="1">
    <location>
        <begin position="86"/>
        <end position="101"/>
    </location>
</feature>
<dbReference type="Pfam" id="PF07992">
    <property type="entry name" value="Pyr_redox_2"/>
    <property type="match status" value="1"/>
</dbReference>
<dbReference type="STRING" id="1150864.MILUP08_44697"/>
<dbReference type="AlphaFoldDB" id="I0L7M2"/>
<evidence type="ECO:0000313" key="3">
    <source>
        <dbReference type="EMBL" id="CCH19819.1"/>
    </source>
</evidence>
<dbReference type="InterPro" id="IPR036188">
    <property type="entry name" value="FAD/NAD-bd_sf"/>
</dbReference>
<dbReference type="eggNOG" id="COG1252">
    <property type="taxonomic scope" value="Bacteria"/>
</dbReference>
<keyword evidence="4" id="KW-1185">Reference proteome</keyword>
<dbReference type="Gene3D" id="3.50.50.100">
    <property type="match status" value="1"/>
</dbReference>
<protein>
    <recommendedName>
        <fullName evidence="2">FAD/NAD(P)-binding domain-containing protein</fullName>
    </recommendedName>
</protein>
<dbReference type="Proteomes" id="UP000003448">
    <property type="component" value="Unassembled WGS sequence"/>
</dbReference>
<feature type="domain" description="FAD/NAD(P)-binding" evidence="2">
    <location>
        <begin position="3"/>
        <end position="67"/>
    </location>
</feature>
<proteinExistence type="predicted"/>
<name>I0L7M2_9ACTN</name>
<dbReference type="GO" id="GO:0016491">
    <property type="term" value="F:oxidoreductase activity"/>
    <property type="evidence" value="ECO:0007669"/>
    <property type="project" value="InterPro"/>
</dbReference>
<dbReference type="SUPFAM" id="SSF51905">
    <property type="entry name" value="FAD/NAD(P)-binding domain"/>
    <property type="match status" value="1"/>
</dbReference>
<evidence type="ECO:0000313" key="4">
    <source>
        <dbReference type="Proteomes" id="UP000003448"/>
    </source>
</evidence>
<dbReference type="EMBL" id="CAIE01000036">
    <property type="protein sequence ID" value="CCH19819.1"/>
    <property type="molecule type" value="Genomic_DNA"/>
</dbReference>
<reference evidence="3 4" key="1">
    <citation type="journal article" date="2012" name="J. Bacteriol.">
        <title>Genome Sequence of Micromonospora lupini Lupac 08, Isolated from Root Nodules of Lupinus angustifolius.</title>
        <authorList>
            <person name="Alonso-Vega P."/>
            <person name="Normand P."/>
            <person name="Bacigalupe R."/>
            <person name="Pujic P."/>
            <person name="Lajus A."/>
            <person name="Vallenet D."/>
            <person name="Carro L."/>
            <person name="Coll P."/>
            <person name="Trujillo M.E."/>
        </authorList>
    </citation>
    <scope>NUCLEOTIDE SEQUENCE [LARGE SCALE GENOMIC DNA]</scope>
    <source>
        <strain evidence="3 4">Lupac 08</strain>
    </source>
</reference>
<accession>I0L7M2</accession>
<feature type="region of interest" description="Disordered" evidence="1">
    <location>
        <begin position="60"/>
        <end position="179"/>
    </location>
</feature>
<gene>
    <name evidence="3" type="ORF">MILUP08_44697</name>
</gene>